<reference evidence="4" key="1">
    <citation type="submission" date="2021-02" db="EMBL/GenBank/DDBJ databases">
        <title>Abyssanaerobacter marinus gen.nov., sp., nov, anaerobic bacterium isolated from the Onnuri vent field of Indian Ocean and suggestion of Mogibacteriaceae fam. nov., and proposal of reclassification of ambiguous this family's genus member.</title>
        <authorList>
            <person name="Kim Y.J."/>
            <person name="Yang J.-A."/>
        </authorList>
    </citation>
    <scope>NUCLEOTIDE SEQUENCE</scope>
    <source>
        <strain evidence="4">DSM 2634</strain>
    </source>
</reference>
<dbReference type="InterPro" id="IPR001119">
    <property type="entry name" value="SLH_dom"/>
</dbReference>
<keyword evidence="5" id="KW-1185">Reference proteome</keyword>
<dbReference type="Pfam" id="PF13552">
    <property type="entry name" value="DUF4127"/>
    <property type="match status" value="1"/>
</dbReference>
<protein>
    <submittedName>
        <fullName evidence="4">DUF4127 family protein</fullName>
    </submittedName>
</protein>
<dbReference type="PROSITE" id="PS51272">
    <property type="entry name" value="SLH"/>
    <property type="match status" value="3"/>
</dbReference>
<feature type="signal peptide" evidence="2">
    <location>
        <begin position="1"/>
        <end position="28"/>
    </location>
</feature>
<dbReference type="InterPro" id="IPR025394">
    <property type="entry name" value="DUF4127"/>
</dbReference>
<keyword evidence="2" id="KW-0732">Signal</keyword>
<feature type="domain" description="SLH" evidence="3">
    <location>
        <begin position="782"/>
        <end position="839"/>
    </location>
</feature>
<dbReference type="EMBL" id="JAFJZZ010000005">
    <property type="protein sequence ID" value="MBN7773973.1"/>
    <property type="molecule type" value="Genomic_DNA"/>
</dbReference>
<comment type="caution">
    <text evidence="4">The sequence shown here is derived from an EMBL/GenBank/DDBJ whole genome shotgun (WGS) entry which is preliminary data.</text>
</comment>
<dbReference type="Pfam" id="PF00395">
    <property type="entry name" value="SLH"/>
    <property type="match status" value="3"/>
</dbReference>
<feature type="domain" description="SLH" evidence="3">
    <location>
        <begin position="718"/>
        <end position="777"/>
    </location>
</feature>
<evidence type="ECO:0000256" key="1">
    <source>
        <dbReference type="ARBA" id="ARBA00022737"/>
    </source>
</evidence>
<dbReference type="Proteomes" id="UP000664545">
    <property type="component" value="Unassembled WGS sequence"/>
</dbReference>
<organism evidence="4 5">
    <name type="scientific">Clostridium aminobutyricum</name>
    <dbReference type="NCBI Taxonomy" id="33953"/>
    <lineage>
        <taxon>Bacteria</taxon>
        <taxon>Bacillati</taxon>
        <taxon>Bacillota</taxon>
        <taxon>Clostridia</taxon>
        <taxon>Eubacteriales</taxon>
        <taxon>Clostridiaceae</taxon>
        <taxon>Clostridium</taxon>
    </lineage>
</organism>
<feature type="domain" description="SLH" evidence="3">
    <location>
        <begin position="654"/>
        <end position="717"/>
    </location>
</feature>
<keyword evidence="1" id="KW-0677">Repeat</keyword>
<gene>
    <name evidence="4" type="ORF">JYB65_11420</name>
</gene>
<evidence type="ECO:0000259" key="3">
    <source>
        <dbReference type="PROSITE" id="PS51272"/>
    </source>
</evidence>
<accession>A0A939DB15</accession>
<dbReference type="RefSeq" id="WP_206582809.1">
    <property type="nucleotide sequence ID" value="NZ_JAFJZZ010000005.1"/>
</dbReference>
<evidence type="ECO:0000313" key="5">
    <source>
        <dbReference type="Proteomes" id="UP000664545"/>
    </source>
</evidence>
<dbReference type="AlphaFoldDB" id="A0A939DB15"/>
<evidence type="ECO:0000313" key="4">
    <source>
        <dbReference type="EMBL" id="MBN7773973.1"/>
    </source>
</evidence>
<name>A0A939DB15_CLOAM</name>
<feature type="chain" id="PRO_5037290157" evidence="2">
    <location>
        <begin position="29"/>
        <end position="839"/>
    </location>
</feature>
<sequence>MKKRLLSLLLCTAIIVTMMPCLSINAFATTGEETSVRGTENNNTNEPILAYVPLDNRPVNVDRVVYEAESAGFTVKMPDEDYYATRLDGQPLNSNGTQYGDSQKLMDWILEMDQSTDYFVISLDQLLSGGLVNSRTICKTTYYDEYKMIDALINLSKSNHVYIIDTVARLASCTVGYQGATLETYNYLRQYNLNARPVLDVKNLSVKNIVADYTRDEQGRKISVSANFAKEVKNSLYTRERKLNLINYMLSMDTEGQINYFIGIDDSNPQNTVQTNEVNLIKKKMGDRGLVYSGADELGMMAVLNLMIDYYGYDVKAAAVYFGDTETSGSGSIYDMETVKENVEQHMKSLGVQLVDKEQADLEIVVLTSPAKTLLNAKYINKMIDYINNNISKGVPTIVINSAPSAYSGNLEYRMIRECEMSMLLAYSSWGTVGNSIGLALSNGISRYLYLHSRTSSTDTADVAFLKGLIFSYEKDISYIRGGGKELFNTYLSSKGWSTSNYYQSDEQVKTVSTDLENLLKTAEYNVTTEDILDNLTDCRYFKGLNGESGIIGKINLSHYSAPFFRTYEIRFDMDVDLSDVTINGFKDAMTINMPYTPEQGQLTYSFNLYYLDESGKIHKVPCKYDKETGRVIFATNNLPYFFTESLSMDANKAQSLFSDVAESAWYFDDVMYAYEKGLMKGTTNSTFEPKALMTRAMFVYTLYTMAGKPEAAEETVFPNDVGNSWYKPAVSWALSNGLTSLDANGNFAPDSPLTREQLADMLWKYASYKGMDKNKGSFPDIYEYADVFAVSPQLREGMDWVCSKGIITGTDNGTKIAPAKTATRAEVAAILKRFVQLR</sequence>
<proteinExistence type="predicted"/>
<evidence type="ECO:0000256" key="2">
    <source>
        <dbReference type="SAM" id="SignalP"/>
    </source>
</evidence>